<dbReference type="InterPro" id="IPR006638">
    <property type="entry name" value="Elp3/MiaA/NifB-like_rSAM"/>
</dbReference>
<dbReference type="InterPro" id="IPR013785">
    <property type="entry name" value="Aldolase_TIM"/>
</dbReference>
<dbReference type="PANTHER" id="PTHR13932:SF1">
    <property type="entry name" value="OXYGEN-INDEPENDENT COPROPORPHYRINOGEN-III OXIDASE-LIKE PROTEIN HEMZ"/>
    <property type="match status" value="1"/>
</dbReference>
<reference evidence="6" key="1">
    <citation type="submission" date="2019-04" db="EMBL/GenBank/DDBJ databases">
        <title>Evolution of Biomass-Degrading Anaerobic Consortia Revealed by Metagenomics.</title>
        <authorList>
            <person name="Peng X."/>
        </authorList>
    </citation>
    <scope>NUCLEOTIDE SEQUENCE</scope>
    <source>
        <strain evidence="6">SIG311</strain>
    </source>
</reference>
<dbReference type="Proteomes" id="UP000766246">
    <property type="component" value="Unassembled WGS sequence"/>
</dbReference>
<dbReference type="Gene3D" id="3.20.20.70">
    <property type="entry name" value="Aldolase class I"/>
    <property type="match status" value="1"/>
</dbReference>
<dbReference type="EC" id="1.3.98.3" evidence="6"/>
<dbReference type="SMART" id="SM00729">
    <property type="entry name" value="Elp3"/>
    <property type="match status" value="1"/>
</dbReference>
<keyword evidence="1" id="KW-0949">S-adenosyl-L-methionine</keyword>
<evidence type="ECO:0000256" key="3">
    <source>
        <dbReference type="ARBA" id="ARBA00023004"/>
    </source>
</evidence>
<dbReference type="SFLD" id="SFLDF00310">
    <property type="entry name" value="oxygen-independent_coproporphy"/>
    <property type="match status" value="1"/>
</dbReference>
<dbReference type="InterPro" id="IPR058240">
    <property type="entry name" value="rSAM_sf"/>
</dbReference>
<accession>A0A927U9Z7</accession>
<dbReference type="AlphaFoldDB" id="A0A927U9Z7"/>
<dbReference type="GO" id="GO:0005737">
    <property type="term" value="C:cytoplasm"/>
    <property type="evidence" value="ECO:0007669"/>
    <property type="project" value="TreeGrafter"/>
</dbReference>
<gene>
    <name evidence="6" type="primary">hemZ</name>
    <name evidence="6" type="ORF">E7272_00460</name>
</gene>
<dbReference type="GO" id="GO:0051989">
    <property type="term" value="F:coproporphyrinogen dehydrogenase activity"/>
    <property type="evidence" value="ECO:0007669"/>
    <property type="project" value="UniProtKB-EC"/>
</dbReference>
<dbReference type="EMBL" id="SVER01000001">
    <property type="protein sequence ID" value="MBE5918293.1"/>
    <property type="molecule type" value="Genomic_DNA"/>
</dbReference>
<dbReference type="SFLD" id="SFLDG01065">
    <property type="entry name" value="anaerobic_coproporphyrinogen-I"/>
    <property type="match status" value="1"/>
</dbReference>
<dbReference type="GO" id="GO:0046872">
    <property type="term" value="F:metal ion binding"/>
    <property type="evidence" value="ECO:0007669"/>
    <property type="project" value="UniProtKB-KW"/>
</dbReference>
<evidence type="ECO:0000313" key="6">
    <source>
        <dbReference type="EMBL" id="MBE5918293.1"/>
    </source>
</evidence>
<comment type="caution">
    <text evidence="6">The sequence shown here is derived from an EMBL/GenBank/DDBJ whole genome shotgun (WGS) entry which is preliminary data.</text>
</comment>
<evidence type="ECO:0000256" key="1">
    <source>
        <dbReference type="ARBA" id="ARBA00022691"/>
    </source>
</evidence>
<dbReference type="PROSITE" id="PS51918">
    <property type="entry name" value="RADICAL_SAM"/>
    <property type="match status" value="1"/>
</dbReference>
<dbReference type="InterPro" id="IPR007197">
    <property type="entry name" value="rSAM"/>
</dbReference>
<dbReference type="PANTHER" id="PTHR13932">
    <property type="entry name" value="COPROPORPHYRINIGEN III OXIDASE"/>
    <property type="match status" value="1"/>
</dbReference>
<evidence type="ECO:0000259" key="5">
    <source>
        <dbReference type="PROSITE" id="PS51918"/>
    </source>
</evidence>
<feature type="domain" description="Radical SAM core" evidence="5">
    <location>
        <begin position="150"/>
        <end position="387"/>
    </location>
</feature>
<keyword evidence="3" id="KW-0408">Iron</keyword>
<dbReference type="GO" id="GO:0051539">
    <property type="term" value="F:4 iron, 4 sulfur cluster binding"/>
    <property type="evidence" value="ECO:0007669"/>
    <property type="project" value="TreeGrafter"/>
</dbReference>
<evidence type="ECO:0000256" key="4">
    <source>
        <dbReference type="ARBA" id="ARBA00023014"/>
    </source>
</evidence>
<protein>
    <submittedName>
        <fullName evidence="6">Coproporphyrinogen dehydrogenase HemZ</fullName>
        <ecNumber evidence="6">1.3.98.3</ecNumber>
    </submittedName>
</protein>
<evidence type="ECO:0000313" key="7">
    <source>
        <dbReference type="Proteomes" id="UP000766246"/>
    </source>
</evidence>
<dbReference type="NCBIfam" id="TIGR03994">
    <property type="entry name" value="rSAM_HemZ"/>
    <property type="match status" value="1"/>
</dbReference>
<name>A0A927U9Z7_9FIRM</name>
<evidence type="ECO:0000256" key="2">
    <source>
        <dbReference type="ARBA" id="ARBA00022723"/>
    </source>
</evidence>
<dbReference type="InterPro" id="IPR034505">
    <property type="entry name" value="Coproporphyrinogen-III_oxidase"/>
</dbReference>
<dbReference type="GO" id="GO:0006779">
    <property type="term" value="P:porphyrin-containing compound biosynthetic process"/>
    <property type="evidence" value="ECO:0007669"/>
    <property type="project" value="TreeGrafter"/>
</dbReference>
<dbReference type="InterPro" id="IPR023995">
    <property type="entry name" value="HemZ"/>
</dbReference>
<proteinExistence type="predicted"/>
<organism evidence="6 7">
    <name type="scientific">Pseudobutyrivibrio ruminis</name>
    <dbReference type="NCBI Taxonomy" id="46206"/>
    <lineage>
        <taxon>Bacteria</taxon>
        <taxon>Bacillati</taxon>
        <taxon>Bacillota</taxon>
        <taxon>Clostridia</taxon>
        <taxon>Lachnospirales</taxon>
        <taxon>Lachnospiraceae</taxon>
        <taxon>Pseudobutyrivibrio</taxon>
    </lineage>
</organism>
<keyword evidence="6" id="KW-0560">Oxidoreductase</keyword>
<dbReference type="SFLD" id="SFLDS00029">
    <property type="entry name" value="Radical_SAM"/>
    <property type="match status" value="1"/>
</dbReference>
<dbReference type="Pfam" id="PF04055">
    <property type="entry name" value="Radical_SAM"/>
    <property type="match status" value="1"/>
</dbReference>
<sequence>MIYVKLNEDNFEYDIYSLVKAFYPKEEVKIGTADAPSDEELLFTMDVKYADYKLTLDGREVEIDYSNRPDTKNRLKLAIYESLSKRTGKTLPWGTLTGIRPTKISLGMIEQGASDEEVADYMRHTYLTSDEKIALSLEVSHKEHELLSKIDYDNGYSVYIGIPFCPSTCLYCSFTSYPIGLWKKKLEDYLNALEKEMAFTAEACKDKKLTTIYIGGGTPTSLDEQNLQKLLELVDRYFNTTDLLEYTIEAGRPDSITYEKLQIMKNHPITRISINPQTMNQKTLDLIGRFHKVEDIYRVYGWAKELGFDDINMDLILGLPGETIEDVRYTLSEIEKLSPDNLTVHSLALKHSARLNIDKEAYDDYLIENSQAHMDACLETANKLNLKPYYLYRQKNMAANLENIGYATSGKEGLYNILIMEEKQTIMALGAGCSCKFVADHGATVTRCENVKDVQLYMDRIDEMIERKRERLREDLKWL</sequence>
<dbReference type="CDD" id="cd01335">
    <property type="entry name" value="Radical_SAM"/>
    <property type="match status" value="1"/>
</dbReference>
<keyword evidence="2" id="KW-0479">Metal-binding</keyword>
<keyword evidence="4" id="KW-0411">Iron-sulfur</keyword>
<dbReference type="SUPFAM" id="SSF102114">
    <property type="entry name" value="Radical SAM enzymes"/>
    <property type="match status" value="1"/>
</dbReference>
<dbReference type="SFLD" id="SFLDG01082">
    <property type="entry name" value="B12-binding_domain_containing"/>
    <property type="match status" value="1"/>
</dbReference>